<dbReference type="OrthoDB" id="639767at2759"/>
<dbReference type="Gene3D" id="3.90.1150.10">
    <property type="entry name" value="Aspartate Aminotransferase, domain 1"/>
    <property type="match status" value="1"/>
</dbReference>
<keyword evidence="5 6" id="KW-0456">Lyase</keyword>
<keyword evidence="4 6" id="KW-0663">Pyridoxal phosphate</keyword>
<dbReference type="AlphaFoldDB" id="A0A0D8X7A6"/>
<evidence type="ECO:0000256" key="2">
    <source>
        <dbReference type="ARBA" id="ARBA00009533"/>
    </source>
</evidence>
<dbReference type="GO" id="GO:0005737">
    <property type="term" value="C:cytoplasm"/>
    <property type="evidence" value="ECO:0007669"/>
    <property type="project" value="TreeGrafter"/>
</dbReference>
<comment type="similarity">
    <text evidence="2 6">Belongs to the group II decarboxylase family.</text>
</comment>
<evidence type="ECO:0000256" key="4">
    <source>
        <dbReference type="ARBA" id="ARBA00022898"/>
    </source>
</evidence>
<dbReference type="PANTHER" id="PTHR11999">
    <property type="entry name" value="GROUP II PYRIDOXAL-5-PHOSPHATE DECARBOXYLASE"/>
    <property type="match status" value="1"/>
</dbReference>
<dbReference type="GO" id="GO:0019752">
    <property type="term" value="P:carboxylic acid metabolic process"/>
    <property type="evidence" value="ECO:0007669"/>
    <property type="project" value="InterPro"/>
</dbReference>
<dbReference type="Pfam" id="PF00282">
    <property type="entry name" value="Pyridoxal_deC"/>
    <property type="match status" value="2"/>
</dbReference>
<reference evidence="7 8" key="1">
    <citation type="submission" date="2013-11" db="EMBL/GenBank/DDBJ databases">
        <title>Draft genome of the bovine lungworm Dictyocaulus viviparus.</title>
        <authorList>
            <person name="Mitreva M."/>
        </authorList>
    </citation>
    <scope>NUCLEOTIDE SEQUENCE [LARGE SCALE GENOMIC DNA]</scope>
    <source>
        <strain evidence="7 8">HannoverDv2000</strain>
    </source>
</reference>
<proteinExistence type="inferred from homology"/>
<dbReference type="Proteomes" id="UP000053766">
    <property type="component" value="Unassembled WGS sequence"/>
</dbReference>
<accession>A0A0D8X7A6</accession>
<keyword evidence="8" id="KW-1185">Reference proteome</keyword>
<dbReference type="SUPFAM" id="SSF53383">
    <property type="entry name" value="PLP-dependent transferases"/>
    <property type="match status" value="1"/>
</dbReference>
<sequence length="189" mass="21601">MLRCRAIQPLEENNWGLTGEQIQAYIEKDLRKGLIPCLISCTLETTATASSDKLTSVSPVAKKYDAWLHVDADYAGNAFIVPKNREVAEGIENANTINVNLTNVSDMRDWGLHLSRRFKALKVWFIMRICGVEGLRRHVIKICDMASYFETLVDQHPNLQIFTTRNFGVFTFHYTARVSHLFSLLYSLM</sequence>
<dbReference type="EMBL" id="KN717243">
    <property type="protein sequence ID" value="KJH40408.1"/>
    <property type="molecule type" value="Genomic_DNA"/>
</dbReference>
<dbReference type="Gene3D" id="3.40.640.10">
    <property type="entry name" value="Type I PLP-dependent aspartate aminotransferase-like (Major domain)"/>
    <property type="match status" value="1"/>
</dbReference>
<dbReference type="InterPro" id="IPR002129">
    <property type="entry name" value="PyrdxlP-dep_de-COase"/>
</dbReference>
<evidence type="ECO:0000256" key="6">
    <source>
        <dbReference type="RuleBase" id="RU000382"/>
    </source>
</evidence>
<comment type="cofactor">
    <cofactor evidence="1 6">
        <name>pyridoxal 5'-phosphate</name>
        <dbReference type="ChEBI" id="CHEBI:597326"/>
    </cofactor>
</comment>
<dbReference type="InterPro" id="IPR015422">
    <property type="entry name" value="PyrdxlP-dep_Trfase_small"/>
</dbReference>
<name>A0A0D8X7A6_DICVI</name>
<dbReference type="STRING" id="29172.A0A0D8X7A6"/>
<reference evidence="8" key="2">
    <citation type="journal article" date="2016" name="Sci. Rep.">
        <title>Dictyocaulus viviparus genome, variome and transcriptome elucidate lungworm biology and support future intervention.</title>
        <authorList>
            <person name="McNulty S.N."/>
            <person name="Strube C."/>
            <person name="Rosa B.A."/>
            <person name="Martin J.C."/>
            <person name="Tyagi R."/>
            <person name="Choi Y.J."/>
            <person name="Wang Q."/>
            <person name="Hallsworth Pepin K."/>
            <person name="Zhang X."/>
            <person name="Ozersky P."/>
            <person name="Wilson R.K."/>
            <person name="Sternberg P.W."/>
            <person name="Gasser R.B."/>
            <person name="Mitreva M."/>
        </authorList>
    </citation>
    <scope>NUCLEOTIDE SEQUENCE [LARGE SCALE GENOMIC DNA]</scope>
    <source>
        <strain evidence="8">HannoverDv2000</strain>
    </source>
</reference>
<dbReference type="GO" id="GO:0016831">
    <property type="term" value="F:carboxy-lyase activity"/>
    <property type="evidence" value="ECO:0007669"/>
    <property type="project" value="UniProtKB-KW"/>
</dbReference>
<dbReference type="InterPro" id="IPR015421">
    <property type="entry name" value="PyrdxlP-dep_Trfase_major"/>
</dbReference>
<keyword evidence="3" id="KW-0210">Decarboxylase</keyword>
<evidence type="ECO:0000313" key="7">
    <source>
        <dbReference type="EMBL" id="KJH40408.1"/>
    </source>
</evidence>
<evidence type="ECO:0000256" key="3">
    <source>
        <dbReference type="ARBA" id="ARBA00022793"/>
    </source>
</evidence>
<dbReference type="GO" id="GO:0030170">
    <property type="term" value="F:pyridoxal phosphate binding"/>
    <property type="evidence" value="ECO:0007669"/>
    <property type="project" value="InterPro"/>
</dbReference>
<dbReference type="InterPro" id="IPR010977">
    <property type="entry name" value="Aromatic_deC"/>
</dbReference>
<dbReference type="InterPro" id="IPR015424">
    <property type="entry name" value="PyrdxlP-dep_Trfase"/>
</dbReference>
<dbReference type="PANTHER" id="PTHR11999:SF70">
    <property type="entry name" value="MIP05841P"/>
    <property type="match status" value="1"/>
</dbReference>
<gene>
    <name evidence="7" type="ORF">DICVIV_13637</name>
</gene>
<protein>
    <submittedName>
        <fullName evidence="7">Pyridoxal-dependent decarboxylase domain protein</fullName>
    </submittedName>
</protein>
<evidence type="ECO:0000256" key="5">
    <source>
        <dbReference type="ARBA" id="ARBA00023239"/>
    </source>
</evidence>
<evidence type="ECO:0000256" key="1">
    <source>
        <dbReference type="ARBA" id="ARBA00001933"/>
    </source>
</evidence>
<evidence type="ECO:0000313" key="8">
    <source>
        <dbReference type="Proteomes" id="UP000053766"/>
    </source>
</evidence>
<organism evidence="7 8">
    <name type="scientific">Dictyocaulus viviparus</name>
    <name type="common">Bovine lungworm</name>
    <dbReference type="NCBI Taxonomy" id="29172"/>
    <lineage>
        <taxon>Eukaryota</taxon>
        <taxon>Metazoa</taxon>
        <taxon>Ecdysozoa</taxon>
        <taxon>Nematoda</taxon>
        <taxon>Chromadorea</taxon>
        <taxon>Rhabditida</taxon>
        <taxon>Rhabditina</taxon>
        <taxon>Rhabditomorpha</taxon>
        <taxon>Strongyloidea</taxon>
        <taxon>Metastrongylidae</taxon>
        <taxon>Dictyocaulus</taxon>
    </lineage>
</organism>